<reference evidence="1 2" key="1">
    <citation type="submission" date="2019-04" db="EMBL/GenBank/DDBJ databases">
        <authorList>
            <person name="Van Vliet M D."/>
        </authorList>
    </citation>
    <scope>NUCLEOTIDE SEQUENCE [LARGE SCALE GENOMIC DNA]</scope>
    <source>
        <strain evidence="1 2">F1</strain>
    </source>
</reference>
<dbReference type="Gene3D" id="1.20.1600.10">
    <property type="entry name" value="Outer membrane efflux proteins (OEP)"/>
    <property type="match status" value="1"/>
</dbReference>
<evidence type="ECO:0000313" key="2">
    <source>
        <dbReference type="Proteomes" id="UP000366872"/>
    </source>
</evidence>
<dbReference type="SUPFAM" id="SSF56954">
    <property type="entry name" value="Outer membrane efflux proteins (OEP)"/>
    <property type="match status" value="1"/>
</dbReference>
<keyword evidence="2" id="KW-1185">Reference proteome</keyword>
<gene>
    <name evidence="1" type="ORF">PDESU_04721</name>
</gene>
<dbReference type="PROSITE" id="PS51257">
    <property type="entry name" value="PROKAR_LIPOPROTEIN"/>
    <property type="match status" value="1"/>
</dbReference>
<dbReference type="AlphaFoldDB" id="A0A6C2U9E3"/>
<evidence type="ECO:0008006" key="3">
    <source>
        <dbReference type="Google" id="ProtNLM"/>
    </source>
</evidence>
<sequence length="441" mass="50606">MDFYKTTLRCGAAALESASLMMLSVVLLGLSGCKSVEERIEIQREEVEAHYPQIFTDPSRLPEKVLDWETALSMIDGNLALRTANNEIINAEVAIDRVFWDLVPQLTMQGIYNTAISEFTELSSDNFNGNVNALFSIPGFVRLRMDYYAAVLSHYAATQQYELTYREEVLNLYSLFRKSHWNRQESLIEDLESSHPTFTESDRRELAFARKQRENELWLAVSGALGCHSNRWVLVGDQLPEIDYMQSDPAILDTDTFGGLYTTIQALELEGARLREFGVKFQYWPQLDTRVYSPSVYLFSAGDRGGFNFDAEDIRFEASVSMKLDTNLSITHQLRETRRSTDLLKQKLYEEAEERVKALVETRDALHLLEDRMTRLAAKESLFARLGKPSTYAGFEMLNAERLELKKERLALEREADALVPVLWIADDSRWQVPAEWELAD</sequence>
<accession>A0A6C2U9E3</accession>
<proteinExistence type="predicted"/>
<protein>
    <recommendedName>
        <fullName evidence="3">Outer membrane efflux protein</fullName>
    </recommendedName>
</protein>
<organism evidence="1 2">
    <name type="scientific">Pontiella desulfatans</name>
    <dbReference type="NCBI Taxonomy" id="2750659"/>
    <lineage>
        <taxon>Bacteria</taxon>
        <taxon>Pseudomonadati</taxon>
        <taxon>Kiritimatiellota</taxon>
        <taxon>Kiritimatiellia</taxon>
        <taxon>Kiritimatiellales</taxon>
        <taxon>Pontiellaceae</taxon>
        <taxon>Pontiella</taxon>
    </lineage>
</organism>
<evidence type="ECO:0000313" key="1">
    <source>
        <dbReference type="EMBL" id="VGO16131.1"/>
    </source>
</evidence>
<name>A0A6C2U9E3_PONDE</name>
<dbReference type="EMBL" id="CAAHFG010000003">
    <property type="protein sequence ID" value="VGO16131.1"/>
    <property type="molecule type" value="Genomic_DNA"/>
</dbReference>
<dbReference type="Proteomes" id="UP000366872">
    <property type="component" value="Unassembled WGS sequence"/>
</dbReference>